<feature type="transmembrane region" description="Helical" evidence="1">
    <location>
        <begin position="12"/>
        <end position="30"/>
    </location>
</feature>
<evidence type="ECO:0000256" key="1">
    <source>
        <dbReference type="SAM" id="Phobius"/>
    </source>
</evidence>
<dbReference type="RefSeq" id="WP_152946015.1">
    <property type="nucleotide sequence ID" value="NZ_WHYR01000016.1"/>
</dbReference>
<feature type="transmembrane region" description="Helical" evidence="1">
    <location>
        <begin position="135"/>
        <end position="154"/>
    </location>
</feature>
<dbReference type="EMBL" id="WHYR01000016">
    <property type="protein sequence ID" value="MQL52089.1"/>
    <property type="molecule type" value="Genomic_DNA"/>
</dbReference>
<feature type="transmembrane region" description="Helical" evidence="1">
    <location>
        <begin position="42"/>
        <end position="67"/>
    </location>
</feature>
<keyword evidence="1" id="KW-1133">Transmembrane helix</keyword>
<dbReference type="OrthoDB" id="2111373at2"/>
<keyword evidence="1" id="KW-0812">Transmembrane</keyword>
<sequence length="195" mass="20546">MGNNKSTVSGRYIFFVGTASFLLAVVFFWFSEVLAGKVKSLLLSFLFLIIIILAGILADIIGTAVAAASESPFHARAAKKVPGATEGVFLIRNADRVANICNDVIGDIAGTVSGALGIALVLQIMLYWKGISQLLLNMLVTALIAAFTVGGKAAGKRLALSRANEVIFLVGRSIAAIQQLTGINLIGRTRRPGSR</sequence>
<protein>
    <submittedName>
        <fullName evidence="2">Uncharacterized protein</fullName>
    </submittedName>
</protein>
<keyword evidence="3" id="KW-1185">Reference proteome</keyword>
<evidence type="ECO:0000313" key="2">
    <source>
        <dbReference type="EMBL" id="MQL52089.1"/>
    </source>
</evidence>
<evidence type="ECO:0000313" key="3">
    <source>
        <dbReference type="Proteomes" id="UP000441717"/>
    </source>
</evidence>
<feature type="transmembrane region" description="Helical" evidence="1">
    <location>
        <begin position="108"/>
        <end position="128"/>
    </location>
</feature>
<keyword evidence="1" id="KW-0472">Membrane</keyword>
<dbReference type="AlphaFoldDB" id="A0A6N7IRD9"/>
<name>A0A6N7IRD9_9FIRM</name>
<organism evidence="2 3">
    <name type="scientific">Desulfofundulus thermobenzoicus</name>
    <dbReference type="NCBI Taxonomy" id="29376"/>
    <lineage>
        <taxon>Bacteria</taxon>
        <taxon>Bacillati</taxon>
        <taxon>Bacillota</taxon>
        <taxon>Clostridia</taxon>
        <taxon>Eubacteriales</taxon>
        <taxon>Peptococcaceae</taxon>
        <taxon>Desulfofundulus</taxon>
    </lineage>
</organism>
<proteinExistence type="predicted"/>
<gene>
    <name evidence="2" type="ORF">GFC01_07360</name>
</gene>
<comment type="caution">
    <text evidence="2">The sequence shown here is derived from an EMBL/GenBank/DDBJ whole genome shotgun (WGS) entry which is preliminary data.</text>
</comment>
<dbReference type="Proteomes" id="UP000441717">
    <property type="component" value="Unassembled WGS sequence"/>
</dbReference>
<accession>A0A6N7IRD9</accession>
<reference evidence="2 3" key="1">
    <citation type="submission" date="2019-10" db="EMBL/GenBank/DDBJ databases">
        <title>Comparative genomics of sulfur disproportionating microorganisms.</title>
        <authorList>
            <person name="Ward L.M."/>
            <person name="Bertran E."/>
            <person name="Johnston D."/>
        </authorList>
    </citation>
    <scope>NUCLEOTIDE SEQUENCE [LARGE SCALE GENOMIC DNA]</scope>
    <source>
        <strain evidence="2 3">DSM 14055</strain>
    </source>
</reference>